<dbReference type="EMBL" id="JBHSGG010000022">
    <property type="protein sequence ID" value="MFC4728030.1"/>
    <property type="molecule type" value="Genomic_DNA"/>
</dbReference>
<keyword evidence="2" id="KW-0812">Transmembrane</keyword>
<feature type="transmembrane region" description="Helical" evidence="2">
    <location>
        <begin position="45"/>
        <end position="62"/>
    </location>
</feature>
<feature type="compositionally biased region" description="Basic and acidic residues" evidence="1">
    <location>
        <begin position="466"/>
        <end position="485"/>
    </location>
</feature>
<sequence length="738" mass="78791">MSAALARLHVLRATARRRRMAADALVALPLLLGLAVLAYRLGGAVAASGALLAGVAVGVWFVRRRAAVVDLPWVARRLDASVPALEDSTALLLHAPGGGLAALQRARIAARIETLALPDLRPAWPRIALLLAWAAGAVLAVAVLLWPRAPGGIDGEALRSGGDARDAATETRILAASIAIAPPAYTGLPTRTEPALDASAPAGATLDWRLRLDPQPTAVHLATHEGERIPLRREGGEWRGRHVLDASLLYRVEVEGAPPADASLHRLDAVPDQPPQVRVIEPDQNVVMAEPGQATWTLLFEASDDYGLGEARLHLTLAQGSGENVAFSEQARVVEGEGEPTRRRYALTLDLAELGLGAGDDLVARLDVDDTRTPERQTTRSAAVVLRWPPPQGGDATGFDGLVQRTLPAYFRSQRQIIIDTEALRAERMRMPNDEFVTRSDAIGVDQRLLRLRYGQFMGEEAEGGGEGHGHDHDDHAGHDHGPGEHHHRAAPAPPPRRPANDSLFADAAAHEDAPAEPEPEAPAPAPAFGDAGNVLAEYGHVHDHAEAATLLDPETKALLREALSAMWQSEGFLRQGNPVSALPHQYRALEFIKKVQQSDRIYLARVGLELPPIDESRRLSGDLDGVTDRPDRVPASTAGAPELAALWRALDDGAPAEADLDAASRWVLDNQERLDDPLALVAAIDAVQRDPGCAACRDRLRAALWPALPVPAAGVLPRPAPDAAGAAYLDALREDAP</sequence>
<feature type="transmembrane region" description="Helical" evidence="2">
    <location>
        <begin position="127"/>
        <end position="146"/>
    </location>
</feature>
<dbReference type="Proteomes" id="UP001595892">
    <property type="component" value="Unassembled WGS sequence"/>
</dbReference>
<evidence type="ECO:0000313" key="3">
    <source>
        <dbReference type="EMBL" id="MFC4728030.1"/>
    </source>
</evidence>
<gene>
    <name evidence="3" type="ORF">ACFO3Q_07610</name>
</gene>
<keyword evidence="2" id="KW-0472">Membrane</keyword>
<protein>
    <submittedName>
        <fullName evidence="3">DUF4175 family protein</fullName>
    </submittedName>
</protein>
<evidence type="ECO:0000256" key="2">
    <source>
        <dbReference type="SAM" id="Phobius"/>
    </source>
</evidence>
<organism evidence="3 4">
    <name type="scientific">Coralloluteibacterium thermophilum</name>
    <dbReference type="NCBI Taxonomy" id="2707049"/>
    <lineage>
        <taxon>Bacteria</taxon>
        <taxon>Pseudomonadati</taxon>
        <taxon>Pseudomonadota</taxon>
        <taxon>Gammaproteobacteria</taxon>
        <taxon>Lysobacterales</taxon>
        <taxon>Lysobacteraceae</taxon>
        <taxon>Coralloluteibacterium</taxon>
    </lineage>
</organism>
<accession>A0ABV9NLW7</accession>
<keyword evidence="2" id="KW-1133">Transmembrane helix</keyword>
<reference evidence="4" key="1">
    <citation type="journal article" date="2019" name="Int. J. Syst. Evol. Microbiol.">
        <title>The Global Catalogue of Microorganisms (GCM) 10K type strain sequencing project: providing services to taxonomists for standard genome sequencing and annotation.</title>
        <authorList>
            <consortium name="The Broad Institute Genomics Platform"/>
            <consortium name="The Broad Institute Genome Sequencing Center for Infectious Disease"/>
            <person name="Wu L."/>
            <person name="Ma J."/>
        </authorList>
    </citation>
    <scope>NUCLEOTIDE SEQUENCE [LARGE SCALE GENOMIC DNA]</scope>
    <source>
        <strain evidence="4">CGMCC 1.13574</strain>
    </source>
</reference>
<comment type="caution">
    <text evidence="3">The sequence shown here is derived from an EMBL/GenBank/DDBJ whole genome shotgun (WGS) entry which is preliminary data.</text>
</comment>
<evidence type="ECO:0000256" key="1">
    <source>
        <dbReference type="SAM" id="MobiDB-lite"/>
    </source>
</evidence>
<evidence type="ECO:0000313" key="4">
    <source>
        <dbReference type="Proteomes" id="UP001595892"/>
    </source>
</evidence>
<dbReference type="RefSeq" id="WP_377004051.1">
    <property type="nucleotide sequence ID" value="NZ_JBHSGG010000022.1"/>
</dbReference>
<proteinExistence type="predicted"/>
<keyword evidence="4" id="KW-1185">Reference proteome</keyword>
<name>A0ABV9NLW7_9GAMM</name>
<feature type="transmembrane region" description="Helical" evidence="2">
    <location>
        <begin position="21"/>
        <end position="39"/>
    </location>
</feature>
<feature type="region of interest" description="Disordered" evidence="1">
    <location>
        <begin position="460"/>
        <end position="532"/>
    </location>
</feature>